<evidence type="ECO:0000259" key="14">
    <source>
        <dbReference type="Pfam" id="PF00288"/>
    </source>
</evidence>
<dbReference type="OrthoDB" id="10262935at2759"/>
<dbReference type="GO" id="GO:0004631">
    <property type="term" value="F:phosphomevalonate kinase activity"/>
    <property type="evidence" value="ECO:0007669"/>
    <property type="project" value="UniProtKB-UniRule"/>
</dbReference>
<evidence type="ECO:0000256" key="2">
    <source>
        <dbReference type="ARBA" id="ARBA00006495"/>
    </source>
</evidence>
<keyword evidence="8" id="KW-0067">ATP-binding</keyword>
<evidence type="ECO:0000256" key="13">
    <source>
        <dbReference type="PIRNR" id="PIRNR017288"/>
    </source>
</evidence>
<evidence type="ECO:0000256" key="3">
    <source>
        <dbReference type="ARBA" id="ARBA00012958"/>
    </source>
</evidence>
<dbReference type="PANTHER" id="PTHR31814:SF2">
    <property type="entry name" value="PHOSPHOMEVALONATE KINASE"/>
    <property type="match status" value="1"/>
</dbReference>
<dbReference type="AlphaFoldDB" id="A0A1G4MCY7"/>
<evidence type="ECO:0000256" key="9">
    <source>
        <dbReference type="ARBA" id="ARBA00022955"/>
    </source>
</evidence>
<dbReference type="InterPro" id="IPR014721">
    <property type="entry name" value="Ribsml_uS5_D2-typ_fold_subgr"/>
</dbReference>
<evidence type="ECO:0000256" key="4">
    <source>
        <dbReference type="ARBA" id="ARBA00022516"/>
    </source>
</evidence>
<dbReference type="Gene3D" id="3.30.230.10">
    <property type="match status" value="1"/>
</dbReference>
<dbReference type="UniPathway" id="UPA00057">
    <property type="reaction ID" value="UER00099"/>
</dbReference>
<dbReference type="STRING" id="4955.A0A1G4MCY7"/>
<dbReference type="NCBIfam" id="TIGR01219">
    <property type="entry name" value="Pmev_kin_ERG8"/>
    <property type="match status" value="1"/>
</dbReference>
<organism evidence="15 16">
    <name type="scientific">Lachancea fermentati</name>
    <name type="common">Zygosaccharomyces fermentati</name>
    <dbReference type="NCBI Taxonomy" id="4955"/>
    <lineage>
        <taxon>Eukaryota</taxon>
        <taxon>Fungi</taxon>
        <taxon>Dikarya</taxon>
        <taxon>Ascomycota</taxon>
        <taxon>Saccharomycotina</taxon>
        <taxon>Saccharomycetes</taxon>
        <taxon>Saccharomycetales</taxon>
        <taxon>Saccharomycetaceae</taxon>
        <taxon>Lachancea</taxon>
    </lineage>
</organism>
<dbReference type="InterPro" id="IPR035102">
    <property type="entry name" value="Phosphomevalonate_kinase"/>
</dbReference>
<dbReference type="OMA" id="LVIHRTM"/>
<dbReference type="GO" id="GO:0005777">
    <property type="term" value="C:peroxisome"/>
    <property type="evidence" value="ECO:0007669"/>
    <property type="project" value="TreeGrafter"/>
</dbReference>
<dbReference type="GO" id="GO:0005524">
    <property type="term" value="F:ATP binding"/>
    <property type="evidence" value="ECO:0007669"/>
    <property type="project" value="UniProtKB-UniRule"/>
</dbReference>
<evidence type="ECO:0000256" key="6">
    <source>
        <dbReference type="ARBA" id="ARBA00022741"/>
    </source>
</evidence>
<reference evidence="16" key="1">
    <citation type="submission" date="2016-03" db="EMBL/GenBank/DDBJ databases">
        <authorList>
            <person name="Devillers H."/>
        </authorList>
    </citation>
    <scope>NUCLEOTIDE SEQUENCE [LARGE SCALE GENOMIC DNA]</scope>
</reference>
<dbReference type="InterPro" id="IPR020568">
    <property type="entry name" value="Ribosomal_Su5_D2-typ_SF"/>
</dbReference>
<dbReference type="PIRSF" id="PIRSF017288">
    <property type="entry name" value="PMK_GHMP_euk"/>
    <property type="match status" value="1"/>
</dbReference>
<dbReference type="Proteomes" id="UP000190831">
    <property type="component" value="Chromosome E"/>
</dbReference>
<keyword evidence="5 13" id="KW-0808">Transferase</keyword>
<sequence>MVNARAFSAPGKALLVGGYLVLDPRYSSYVVALSSRMHAIVTEVKSSDPEGIKITVRSSQFNGDEWNYEVKGEKGSQNFKLSEMNDKKNPFVEKTLLNIFTYFQISLSETSNIMIDIYSDAGYHSQANSVVKKNYHKEFRYHTKSITEVPKTGLGSSAGLVTVLTTALVSFFKPNISVAKVADLNLIHNLAQVSHCQAQGKVGSGFDVAAATFGSILYRRFDPDLINKLPPINSTEYQGSLVNLIDETDWKITAEPIGLPKGLRLVMGDVSSGSETTKLVAKVKEWFNKNTPRSEEIYDAINEGNLRFIDGINELSKLLEQSPDKYEGMIQSLEKGGDPKSYECFKNIMDAVDQIRENFRIITLESGADIEPPVQSKLIDDSLKLRGVLTGVVPGAGGYDAISLIATEHANLPSQTEKDSNFKNVTWLNLRQENTGLAEELPSHYYNLE</sequence>
<comment type="catalytic activity">
    <reaction evidence="12">
        <text>(R)-5-phosphomevalonate + ATP = (R)-5-diphosphomevalonate + ADP</text>
        <dbReference type="Rhea" id="RHEA:16341"/>
        <dbReference type="ChEBI" id="CHEBI:30616"/>
        <dbReference type="ChEBI" id="CHEBI:57557"/>
        <dbReference type="ChEBI" id="CHEBI:58146"/>
        <dbReference type="ChEBI" id="CHEBI:456216"/>
        <dbReference type="EC" id="2.7.4.2"/>
    </reaction>
    <physiologicalReaction direction="left-to-right" evidence="12">
        <dbReference type="Rhea" id="RHEA:16342"/>
    </physiologicalReaction>
</comment>
<accession>A0A1G4MCY7</accession>
<dbReference type="GO" id="GO:0006696">
    <property type="term" value="P:ergosterol biosynthetic process"/>
    <property type="evidence" value="ECO:0007669"/>
    <property type="project" value="TreeGrafter"/>
</dbReference>
<keyword evidence="6" id="KW-0547">Nucleotide-binding</keyword>
<evidence type="ECO:0000256" key="5">
    <source>
        <dbReference type="ARBA" id="ARBA00022679"/>
    </source>
</evidence>
<proteinExistence type="inferred from homology"/>
<dbReference type="EMBL" id="LT598488">
    <property type="protein sequence ID" value="SCW01741.1"/>
    <property type="molecule type" value="Genomic_DNA"/>
</dbReference>
<dbReference type="InterPro" id="IPR006204">
    <property type="entry name" value="GHMP_kinase_N_dom"/>
</dbReference>
<keyword evidence="7 13" id="KW-0418">Kinase</keyword>
<evidence type="ECO:0000256" key="11">
    <source>
        <dbReference type="ARBA" id="ARBA00023221"/>
    </source>
</evidence>
<dbReference type="SUPFAM" id="SSF54211">
    <property type="entry name" value="Ribosomal protein S5 domain 2-like"/>
    <property type="match status" value="1"/>
</dbReference>
<evidence type="ECO:0000313" key="16">
    <source>
        <dbReference type="Proteomes" id="UP000190831"/>
    </source>
</evidence>
<dbReference type="PANTHER" id="PTHR31814">
    <property type="match status" value="1"/>
</dbReference>
<evidence type="ECO:0000256" key="7">
    <source>
        <dbReference type="ARBA" id="ARBA00022777"/>
    </source>
</evidence>
<keyword evidence="9 13" id="KW-0752">Steroid biosynthesis</keyword>
<evidence type="ECO:0000256" key="8">
    <source>
        <dbReference type="ARBA" id="ARBA00022840"/>
    </source>
</evidence>
<protein>
    <recommendedName>
        <fullName evidence="3 13">Phosphomevalonate kinase</fullName>
        <ecNumber evidence="3 13">2.7.4.2</ecNumber>
    </recommendedName>
</protein>
<evidence type="ECO:0000313" key="15">
    <source>
        <dbReference type="EMBL" id="SCW01741.1"/>
    </source>
</evidence>
<comment type="similarity">
    <text evidence="2 13">Belongs to the GHMP kinase family. Mevalonate kinase subfamily.</text>
</comment>
<comment type="pathway">
    <text evidence="1 13">Isoprenoid biosynthesis; isopentenyl diphosphate biosynthesis via mevalonate pathway; isopentenyl diphosphate from (R)-mevalonate: step 2/3.</text>
</comment>
<name>A0A1G4MCY7_LACFM</name>
<keyword evidence="4 13" id="KW-0444">Lipid biosynthesis</keyword>
<keyword evidence="10 13" id="KW-0443">Lipid metabolism</keyword>
<feature type="domain" description="GHMP kinase N-terminal" evidence="14">
    <location>
        <begin position="133"/>
        <end position="214"/>
    </location>
</feature>
<dbReference type="InterPro" id="IPR016005">
    <property type="entry name" value="Erg8"/>
</dbReference>
<keyword evidence="11 13" id="KW-0753">Steroid metabolism</keyword>
<dbReference type="EC" id="2.7.4.2" evidence="3 13"/>
<evidence type="ECO:0000256" key="10">
    <source>
        <dbReference type="ARBA" id="ARBA00023098"/>
    </source>
</evidence>
<evidence type="ECO:0000256" key="12">
    <source>
        <dbReference type="ARBA" id="ARBA00029326"/>
    </source>
</evidence>
<dbReference type="Pfam" id="PF00288">
    <property type="entry name" value="GHMP_kinases_N"/>
    <property type="match status" value="1"/>
</dbReference>
<evidence type="ECO:0000256" key="1">
    <source>
        <dbReference type="ARBA" id="ARBA00005017"/>
    </source>
</evidence>
<dbReference type="GO" id="GO:0010142">
    <property type="term" value="P:farnesyl diphosphate biosynthetic process, mevalonate pathway"/>
    <property type="evidence" value="ECO:0007669"/>
    <property type="project" value="TreeGrafter"/>
</dbReference>
<dbReference type="InterPro" id="IPR006203">
    <property type="entry name" value="GHMP_knse_ATP-bd_CS"/>
</dbReference>
<keyword evidence="16" id="KW-1185">Reference proteome</keyword>
<dbReference type="GO" id="GO:0019287">
    <property type="term" value="P:isopentenyl diphosphate biosynthetic process, mevalonate pathway"/>
    <property type="evidence" value="ECO:0007669"/>
    <property type="project" value="UniProtKB-UniRule"/>
</dbReference>
<dbReference type="FunFam" id="3.30.230.10:FF:000101">
    <property type="entry name" value="Phosphomevalonate kinase"/>
    <property type="match status" value="1"/>
</dbReference>
<gene>
    <name evidence="15" type="ORF">LAFE_0E06238G</name>
</gene>
<dbReference type="PROSITE" id="PS00627">
    <property type="entry name" value="GHMP_KINASES_ATP"/>
    <property type="match status" value="1"/>
</dbReference>